<reference evidence="2" key="1">
    <citation type="submission" date="2016-04" db="EMBL/GenBank/DDBJ databases">
        <authorList>
            <person name="Evans L.H."/>
            <person name="Alamgir A."/>
            <person name="Owens N."/>
            <person name="Weber N.D."/>
            <person name="Virtaneva K."/>
            <person name="Barbian K."/>
            <person name="Babar A."/>
            <person name="Rosenke K."/>
        </authorList>
    </citation>
    <scope>NUCLEOTIDE SEQUENCE</scope>
    <source>
        <strain evidence="2">Nono1</strain>
    </source>
</reference>
<accession>A0A1M4BL00</accession>
<proteinExistence type="predicted"/>
<evidence type="ECO:0008006" key="3">
    <source>
        <dbReference type="Google" id="ProtNLM"/>
    </source>
</evidence>
<dbReference type="EMBL" id="LT559121">
    <property type="protein sequence ID" value="SAP16339.1"/>
    <property type="molecule type" value="Genomic_DNA"/>
</dbReference>
<name>A0A1M4BL00_9ACTN</name>
<evidence type="ECO:0000313" key="2">
    <source>
        <dbReference type="EMBL" id="SAP16339.1"/>
    </source>
</evidence>
<organism evidence="2">
    <name type="scientific">Nonomuraea gerenzanensis</name>
    <dbReference type="NCBI Taxonomy" id="93944"/>
    <lineage>
        <taxon>Bacteria</taxon>
        <taxon>Bacillati</taxon>
        <taxon>Actinomycetota</taxon>
        <taxon>Actinomycetes</taxon>
        <taxon>Streptosporangiales</taxon>
        <taxon>Streptosporangiaceae</taxon>
        <taxon>Nonomuraea</taxon>
    </lineage>
</organism>
<sequence length="183" mass="20197">MRPHEGDVTPAPAPAPAAKRERDGIPTQTAESAAADLGVSVSTVHRWLRTGEIRKHGVTGHKDSRGRWVITLIGDAPSPPRADVEQQIRAAYDLLARRPGAWVGLAGVRELVDAPRDQVDDVLRRLERRPDVNMVPESNQKTLRQEDREAAITIGAQDKHLIWFDPQPALQDLPTANDARRSP</sequence>
<protein>
    <recommendedName>
        <fullName evidence="3">Helix-turn-helix domain-containing protein</fullName>
    </recommendedName>
</protein>
<dbReference type="AlphaFoldDB" id="A0A1M4BL00"/>
<feature type="region of interest" description="Disordered" evidence="1">
    <location>
        <begin position="1"/>
        <end position="36"/>
    </location>
</feature>
<gene>
    <name evidence="2" type="ORF">BN4615_P11002</name>
</gene>
<evidence type="ECO:0000256" key="1">
    <source>
        <dbReference type="SAM" id="MobiDB-lite"/>
    </source>
</evidence>